<evidence type="ECO:0000313" key="12">
    <source>
        <dbReference type="EMBL" id="GGG85195.1"/>
    </source>
</evidence>
<dbReference type="Gene3D" id="2.60.40.1220">
    <property type="match status" value="1"/>
</dbReference>
<keyword evidence="6 9" id="KW-1133">Transmembrane helix</keyword>
<evidence type="ECO:0000259" key="10">
    <source>
        <dbReference type="Pfam" id="PF04234"/>
    </source>
</evidence>
<evidence type="ECO:0000256" key="6">
    <source>
        <dbReference type="ARBA" id="ARBA00022989"/>
    </source>
</evidence>
<evidence type="ECO:0000313" key="13">
    <source>
        <dbReference type="Proteomes" id="UP000600247"/>
    </source>
</evidence>
<dbReference type="GO" id="GO:0046688">
    <property type="term" value="P:response to copper ion"/>
    <property type="evidence" value="ECO:0007669"/>
    <property type="project" value="InterPro"/>
</dbReference>
<dbReference type="PANTHER" id="PTHR34820:SF4">
    <property type="entry name" value="INNER MEMBRANE PROTEIN YEBZ"/>
    <property type="match status" value="1"/>
</dbReference>
<dbReference type="EMBL" id="BMHY01000014">
    <property type="protein sequence ID" value="GGG85195.1"/>
    <property type="molecule type" value="Genomic_DNA"/>
</dbReference>
<feature type="transmembrane region" description="Helical" evidence="9">
    <location>
        <begin position="155"/>
        <end position="176"/>
    </location>
</feature>
<dbReference type="GO" id="GO:0005886">
    <property type="term" value="C:plasma membrane"/>
    <property type="evidence" value="ECO:0007669"/>
    <property type="project" value="UniProtKB-SubCell"/>
</dbReference>
<feature type="transmembrane region" description="Helical" evidence="9">
    <location>
        <begin position="188"/>
        <end position="208"/>
    </location>
</feature>
<keyword evidence="13" id="KW-1185">Reference proteome</keyword>
<comment type="subcellular location">
    <subcellularLocation>
        <location evidence="1">Cell membrane</location>
        <topology evidence="1">Multi-pass membrane protein</topology>
    </subcellularLocation>
</comment>
<evidence type="ECO:0000256" key="3">
    <source>
        <dbReference type="ARBA" id="ARBA00022692"/>
    </source>
</evidence>
<gene>
    <name evidence="12" type="primary">ycnJ</name>
    <name evidence="12" type="ORF">GCM10010918_48930</name>
</gene>
<proteinExistence type="predicted"/>
<dbReference type="Pfam" id="PF05425">
    <property type="entry name" value="CopD"/>
    <property type="match status" value="1"/>
</dbReference>
<feature type="transmembrane region" description="Helical" evidence="9">
    <location>
        <begin position="285"/>
        <end position="306"/>
    </location>
</feature>
<feature type="transmembrane region" description="Helical" evidence="9">
    <location>
        <begin position="388"/>
        <end position="409"/>
    </location>
</feature>
<dbReference type="InterPro" id="IPR032694">
    <property type="entry name" value="CopC/D"/>
</dbReference>
<evidence type="ECO:0000256" key="7">
    <source>
        <dbReference type="ARBA" id="ARBA00023008"/>
    </source>
</evidence>
<keyword evidence="8 9" id="KW-0472">Membrane</keyword>
<dbReference type="PANTHER" id="PTHR34820">
    <property type="entry name" value="INNER MEMBRANE PROTEIN YEBZ"/>
    <property type="match status" value="1"/>
</dbReference>
<dbReference type="GO" id="GO:0042597">
    <property type="term" value="C:periplasmic space"/>
    <property type="evidence" value="ECO:0007669"/>
    <property type="project" value="InterPro"/>
</dbReference>
<feature type="transmembrane region" description="Helical" evidence="9">
    <location>
        <begin position="318"/>
        <end position="341"/>
    </location>
</feature>
<keyword evidence="3 9" id="KW-0812">Transmembrane</keyword>
<feature type="domain" description="CopC" evidence="10">
    <location>
        <begin position="24"/>
        <end position="118"/>
    </location>
</feature>
<feature type="domain" description="Copper resistance protein D" evidence="11">
    <location>
        <begin position="317"/>
        <end position="405"/>
    </location>
</feature>
<evidence type="ECO:0000256" key="2">
    <source>
        <dbReference type="ARBA" id="ARBA00022475"/>
    </source>
</evidence>
<dbReference type="AlphaFoldDB" id="A0A917MAF6"/>
<feature type="transmembrane region" description="Helical" evidence="9">
    <location>
        <begin position="255"/>
        <end position="273"/>
    </location>
</feature>
<evidence type="ECO:0000256" key="4">
    <source>
        <dbReference type="ARBA" id="ARBA00022723"/>
    </source>
</evidence>
<evidence type="ECO:0000256" key="9">
    <source>
        <dbReference type="SAM" id="Phobius"/>
    </source>
</evidence>
<evidence type="ECO:0000256" key="1">
    <source>
        <dbReference type="ARBA" id="ARBA00004651"/>
    </source>
</evidence>
<feature type="transmembrane region" description="Helical" evidence="9">
    <location>
        <begin position="353"/>
        <end position="376"/>
    </location>
</feature>
<dbReference type="Proteomes" id="UP000600247">
    <property type="component" value="Unassembled WGS sequence"/>
</dbReference>
<keyword evidence="7" id="KW-0186">Copper</keyword>
<feature type="transmembrane region" description="Helical" evidence="9">
    <location>
        <begin position="228"/>
        <end position="246"/>
    </location>
</feature>
<dbReference type="Pfam" id="PF04234">
    <property type="entry name" value="CopC"/>
    <property type="match status" value="1"/>
</dbReference>
<dbReference type="InterPro" id="IPR014755">
    <property type="entry name" value="Cu-Rt/internalin_Ig-like"/>
</dbReference>
<organism evidence="12 13">
    <name type="scientific">Paenibacillus radicis</name>
    <name type="common">ex Gao et al. 2016</name>
    <dbReference type="NCBI Taxonomy" id="1737354"/>
    <lineage>
        <taxon>Bacteria</taxon>
        <taxon>Bacillati</taxon>
        <taxon>Bacillota</taxon>
        <taxon>Bacilli</taxon>
        <taxon>Bacillales</taxon>
        <taxon>Paenibacillaceae</taxon>
        <taxon>Paenibacillus</taxon>
    </lineage>
</organism>
<dbReference type="InterPro" id="IPR007348">
    <property type="entry name" value="CopC_dom"/>
</dbReference>
<evidence type="ECO:0000256" key="8">
    <source>
        <dbReference type="ARBA" id="ARBA00023136"/>
    </source>
</evidence>
<comment type="caution">
    <text evidence="12">The sequence shown here is derived from an EMBL/GenBank/DDBJ whole genome shotgun (WGS) entry which is preliminary data.</text>
</comment>
<reference evidence="12 13" key="1">
    <citation type="journal article" date="2014" name="Int. J. Syst. Evol. Microbiol.">
        <title>Complete genome sequence of Corynebacterium casei LMG S-19264T (=DSM 44701T), isolated from a smear-ripened cheese.</title>
        <authorList>
            <consortium name="US DOE Joint Genome Institute (JGI-PGF)"/>
            <person name="Walter F."/>
            <person name="Albersmeier A."/>
            <person name="Kalinowski J."/>
            <person name="Ruckert C."/>
        </authorList>
    </citation>
    <scope>NUCLEOTIDE SEQUENCE [LARGE SCALE GENOMIC DNA]</scope>
    <source>
        <strain evidence="12 13">CGMCC 1.15286</strain>
    </source>
</reference>
<accession>A0A917MAF6</accession>
<evidence type="ECO:0000256" key="5">
    <source>
        <dbReference type="ARBA" id="ARBA00022729"/>
    </source>
</evidence>
<keyword evidence="4" id="KW-0479">Metal-binding</keyword>
<keyword evidence="5" id="KW-0732">Signal</keyword>
<dbReference type="GO" id="GO:0006825">
    <property type="term" value="P:copper ion transport"/>
    <property type="evidence" value="ECO:0007669"/>
    <property type="project" value="InterPro"/>
</dbReference>
<sequence length="533" mass="58367">MLLVFAVIWMVGLLPSLMPVASAHASLEKRVPEANAKLKESPPFVELSFSEAIEPSAGSLQVLDSQKRKVTSDKPTLNEDRTTLKLALPSLQEGVYTASFHIVSEDGHPVSGSYVFVVGNPPEWKDGSTFNDDAGGSSGSHGLSSDNWLLFTVRIVYYLSLLIAAGLMIWSALYRNPSESVSGVHRRLLLLSLRVLLISLLLHIFIQAKEIMAGQPFSAWGELFTGTATGRAWLELIVVVLAGFVIQRAPMYVKLLWAVIILAIESLIGHPAANDLKILTLAADWIHLVAAAIWAGGLLALVVLWFEDRKEAGRFGASFSKGALISLVALVVSGILMMTLFLPKFSYLWLTPWGIMLAIKSGLTLLVIGTGAWLRIRMSKSGIPDGRLLRVDLGLMLVIVAIAAIFTYISPLPANEPIRHHEMGEDMHYTLSITPNVPGGENEAKLQIWLPEAAGEPKAVVLRLHPQGSEEAPLDVPLAPFDDESYDSYPGYARTSYQATGAFLPYASKWKAEIRVMTQDDIEMVKRLDFVNY</sequence>
<dbReference type="InterPro" id="IPR008457">
    <property type="entry name" value="Cu-R_CopD_dom"/>
</dbReference>
<keyword evidence="2" id="KW-1003">Cell membrane</keyword>
<dbReference type="SUPFAM" id="SSF81296">
    <property type="entry name" value="E set domains"/>
    <property type="match status" value="1"/>
</dbReference>
<protein>
    <submittedName>
        <fullName evidence="12">Copper transport protein YcnJ</fullName>
    </submittedName>
</protein>
<dbReference type="GO" id="GO:0005507">
    <property type="term" value="F:copper ion binding"/>
    <property type="evidence" value="ECO:0007669"/>
    <property type="project" value="InterPro"/>
</dbReference>
<dbReference type="InterPro" id="IPR014756">
    <property type="entry name" value="Ig_E-set"/>
</dbReference>
<evidence type="ECO:0000259" key="11">
    <source>
        <dbReference type="Pfam" id="PF05425"/>
    </source>
</evidence>
<name>A0A917MAF6_9BACL</name>